<name>A0A8K0GYY5_9ROSA</name>
<reference evidence="2" key="1">
    <citation type="submission" date="2020-03" db="EMBL/GenBank/DDBJ databases">
        <title>A high-quality chromosome-level genome assembly of a woody plant with both climbing and erect habits, Rhamnella rubrinervis.</title>
        <authorList>
            <person name="Lu Z."/>
            <person name="Yang Y."/>
            <person name="Zhu X."/>
            <person name="Sun Y."/>
        </authorList>
    </citation>
    <scope>NUCLEOTIDE SEQUENCE</scope>
    <source>
        <strain evidence="2">BYM</strain>
        <tissue evidence="2">Leaf</tissue>
    </source>
</reference>
<evidence type="ECO:0000256" key="1">
    <source>
        <dbReference type="SAM" id="MobiDB-lite"/>
    </source>
</evidence>
<dbReference type="AlphaFoldDB" id="A0A8K0GYY5"/>
<accession>A0A8K0GYY5</accession>
<evidence type="ECO:0000313" key="2">
    <source>
        <dbReference type="EMBL" id="KAF3442588.1"/>
    </source>
</evidence>
<evidence type="ECO:0000313" key="3">
    <source>
        <dbReference type="Proteomes" id="UP000796880"/>
    </source>
</evidence>
<organism evidence="2 3">
    <name type="scientific">Rhamnella rubrinervis</name>
    <dbReference type="NCBI Taxonomy" id="2594499"/>
    <lineage>
        <taxon>Eukaryota</taxon>
        <taxon>Viridiplantae</taxon>
        <taxon>Streptophyta</taxon>
        <taxon>Embryophyta</taxon>
        <taxon>Tracheophyta</taxon>
        <taxon>Spermatophyta</taxon>
        <taxon>Magnoliopsida</taxon>
        <taxon>eudicotyledons</taxon>
        <taxon>Gunneridae</taxon>
        <taxon>Pentapetalae</taxon>
        <taxon>rosids</taxon>
        <taxon>fabids</taxon>
        <taxon>Rosales</taxon>
        <taxon>Rhamnaceae</taxon>
        <taxon>rhamnoid group</taxon>
        <taxon>Rhamneae</taxon>
        <taxon>Rhamnella</taxon>
    </lineage>
</organism>
<protein>
    <submittedName>
        <fullName evidence="2">Uncharacterized protein</fullName>
    </submittedName>
</protein>
<sequence length="82" mass="8617">MEEQSKAPETEEANPAPASNAGVGAAASFAIVLAIKQSIATSRTTRMWELAIGQLNAGNDNDAVRFGYEALGSVQELHKNSN</sequence>
<proteinExistence type="predicted"/>
<comment type="caution">
    <text evidence="2">The sequence shown here is derived from an EMBL/GenBank/DDBJ whole genome shotgun (WGS) entry which is preliminary data.</text>
</comment>
<gene>
    <name evidence="2" type="ORF">FNV43_RR16504</name>
</gene>
<keyword evidence="3" id="KW-1185">Reference proteome</keyword>
<feature type="region of interest" description="Disordered" evidence="1">
    <location>
        <begin position="1"/>
        <end position="21"/>
    </location>
</feature>
<dbReference type="EMBL" id="VOIH02000007">
    <property type="protein sequence ID" value="KAF3442588.1"/>
    <property type="molecule type" value="Genomic_DNA"/>
</dbReference>
<dbReference type="Proteomes" id="UP000796880">
    <property type="component" value="Unassembled WGS sequence"/>
</dbReference>